<reference evidence="1 2" key="1">
    <citation type="submission" date="2016-07" db="EMBL/GenBank/DDBJ databases">
        <title>Pervasive Adenine N6-methylation of Active Genes in Fungi.</title>
        <authorList>
            <consortium name="DOE Joint Genome Institute"/>
            <person name="Mondo S.J."/>
            <person name="Dannebaum R.O."/>
            <person name="Kuo R.C."/>
            <person name="Labutti K."/>
            <person name="Haridas S."/>
            <person name="Kuo A."/>
            <person name="Salamov A."/>
            <person name="Ahrendt S.R."/>
            <person name="Lipzen A."/>
            <person name="Sullivan W."/>
            <person name="Andreopoulos W.B."/>
            <person name="Clum A."/>
            <person name="Lindquist E."/>
            <person name="Daum C."/>
            <person name="Ramamoorthy G.K."/>
            <person name="Gryganskyi A."/>
            <person name="Culley D."/>
            <person name="Magnuson J.K."/>
            <person name="James T.Y."/>
            <person name="O'Malley M.A."/>
            <person name="Stajich J.E."/>
            <person name="Spatafora J.W."/>
            <person name="Visel A."/>
            <person name="Grigoriev I.V."/>
        </authorList>
    </citation>
    <scope>NUCLEOTIDE SEQUENCE [LARGE SCALE GENOMIC DNA]</scope>
    <source>
        <strain evidence="1 2">ATCC 12442</strain>
    </source>
</reference>
<comment type="caution">
    <text evidence="1">The sequence shown here is derived from an EMBL/GenBank/DDBJ whole genome shotgun (WGS) entry which is preliminary data.</text>
</comment>
<evidence type="ECO:0000313" key="2">
    <source>
        <dbReference type="Proteomes" id="UP000193922"/>
    </source>
</evidence>
<dbReference type="EMBL" id="MCFD01000001">
    <property type="protein sequence ID" value="ORX73990.1"/>
    <property type="molecule type" value="Genomic_DNA"/>
</dbReference>
<gene>
    <name evidence="1" type="ORF">DL89DRAFT_263990</name>
</gene>
<proteinExistence type="predicted"/>
<dbReference type="AlphaFoldDB" id="A0A1Y1WK77"/>
<accession>A0A1Y1WK77</accession>
<dbReference type="GeneID" id="63802701"/>
<evidence type="ECO:0000313" key="1">
    <source>
        <dbReference type="EMBL" id="ORX73990.1"/>
    </source>
</evidence>
<sequence length="73" mass="7863">MWAGLSSVCGVQIGFLHIRKRPKVLGMCALVLTAAPTSLDKTNASRIPLPLQQDACTTYPVATQKNRLHLSAC</sequence>
<dbReference type="RefSeq" id="XP_040747201.1">
    <property type="nucleotide sequence ID" value="XM_040886053.1"/>
</dbReference>
<protein>
    <submittedName>
        <fullName evidence="1">Uncharacterized protein</fullName>
    </submittedName>
</protein>
<organism evidence="1 2">
    <name type="scientific">Linderina pennispora</name>
    <dbReference type="NCBI Taxonomy" id="61395"/>
    <lineage>
        <taxon>Eukaryota</taxon>
        <taxon>Fungi</taxon>
        <taxon>Fungi incertae sedis</taxon>
        <taxon>Zoopagomycota</taxon>
        <taxon>Kickxellomycotina</taxon>
        <taxon>Kickxellomycetes</taxon>
        <taxon>Kickxellales</taxon>
        <taxon>Kickxellaceae</taxon>
        <taxon>Linderina</taxon>
    </lineage>
</organism>
<name>A0A1Y1WK77_9FUNG</name>
<dbReference type="Proteomes" id="UP000193922">
    <property type="component" value="Unassembled WGS sequence"/>
</dbReference>
<keyword evidence="2" id="KW-1185">Reference proteome</keyword>